<dbReference type="PANTHER" id="PTHR47510:SF3">
    <property type="entry name" value="ENDO_EXONUCLEASE_PHOSPHATASE DOMAIN-CONTAINING PROTEIN"/>
    <property type="match status" value="1"/>
</dbReference>
<name>A0A9Q1CEC4_HOLLE</name>
<keyword evidence="3" id="KW-1185">Reference proteome</keyword>
<dbReference type="Gene3D" id="3.60.10.10">
    <property type="entry name" value="Endonuclease/exonuclease/phosphatase"/>
    <property type="match status" value="1"/>
</dbReference>
<dbReference type="SUPFAM" id="SSF56219">
    <property type="entry name" value="DNase I-like"/>
    <property type="match status" value="1"/>
</dbReference>
<dbReference type="OrthoDB" id="6782329at2759"/>
<evidence type="ECO:0000259" key="1">
    <source>
        <dbReference type="Pfam" id="PF03372"/>
    </source>
</evidence>
<accession>A0A9Q1CEC4</accession>
<evidence type="ECO:0000313" key="3">
    <source>
        <dbReference type="Proteomes" id="UP001152320"/>
    </source>
</evidence>
<protein>
    <recommendedName>
        <fullName evidence="1">Endonuclease/exonuclease/phosphatase domain-containing protein</fullName>
    </recommendedName>
</protein>
<feature type="domain" description="Endonuclease/exonuclease/phosphatase" evidence="1">
    <location>
        <begin position="29"/>
        <end position="220"/>
    </location>
</feature>
<dbReference type="InterPro" id="IPR005135">
    <property type="entry name" value="Endo/exonuclease/phosphatase"/>
</dbReference>
<sequence length="501" mass="57514">MLSNEGFNVFHMNSRSLNKNFNSIVDYLSIIKHNFAVIAFSETWLNNNVSPLININNYSLIEHHRTHRKGGGICLFVRRDFTYSERVDLSFFNDNVESLFIEMTAPYCNVNVIVGVIYRPPNGDISQFNDYLYDTLYKISSENKYCYILGDFNIDTLSEDSSNFLHTLYTCGFSPVITKPTRVSNSSATLIDNILSNVSFIDDTSHELRAGVLVTDISDHFPIFLNTSFKCKNSVKRRDVYIQNFSEDNIRMFVLRISAINWEHVLSKNDTNTAFDTFYDMFRDIHDACFPMIRIKGKGKGEKSSPWITSGIISSIKKKNRLYKQFLRNPSVANKLIYTRFRNKLNHVIRIAKKRYYFDKFQENRNDMKGTWKIVNELLNKNNNVNLPDTFKIGDSTVSDKQEIANSFNDYFVNLGPSLAAKIHSATLPSVYLSDPNLSSLYLFPATVDEVEKITTDSLDPRKAAGVDNLRPNIVKKGIPYILRPLCHIFNLSLSTGTFSR</sequence>
<organism evidence="2 3">
    <name type="scientific">Holothuria leucospilota</name>
    <name type="common">Black long sea cucumber</name>
    <name type="synonym">Mertensiothuria leucospilota</name>
    <dbReference type="NCBI Taxonomy" id="206669"/>
    <lineage>
        <taxon>Eukaryota</taxon>
        <taxon>Metazoa</taxon>
        <taxon>Echinodermata</taxon>
        <taxon>Eleutherozoa</taxon>
        <taxon>Echinozoa</taxon>
        <taxon>Holothuroidea</taxon>
        <taxon>Aspidochirotacea</taxon>
        <taxon>Aspidochirotida</taxon>
        <taxon>Holothuriidae</taxon>
        <taxon>Holothuria</taxon>
    </lineage>
</organism>
<gene>
    <name evidence="2" type="ORF">HOLleu_10463</name>
</gene>
<dbReference type="InterPro" id="IPR036691">
    <property type="entry name" value="Endo/exonu/phosph_ase_sf"/>
</dbReference>
<proteinExistence type="predicted"/>
<dbReference type="Proteomes" id="UP001152320">
    <property type="component" value="Chromosome 4"/>
</dbReference>
<dbReference type="EMBL" id="JAIZAY010000004">
    <property type="protein sequence ID" value="KAJ8043401.1"/>
    <property type="molecule type" value="Genomic_DNA"/>
</dbReference>
<comment type="caution">
    <text evidence="2">The sequence shown here is derived from an EMBL/GenBank/DDBJ whole genome shotgun (WGS) entry which is preliminary data.</text>
</comment>
<dbReference type="Pfam" id="PF03372">
    <property type="entry name" value="Exo_endo_phos"/>
    <property type="match status" value="1"/>
</dbReference>
<reference evidence="2" key="1">
    <citation type="submission" date="2021-10" db="EMBL/GenBank/DDBJ databases">
        <title>Tropical sea cucumber genome reveals ecological adaptation and Cuvierian tubules defense mechanism.</title>
        <authorList>
            <person name="Chen T."/>
        </authorList>
    </citation>
    <scope>NUCLEOTIDE SEQUENCE</scope>
    <source>
        <strain evidence="2">Nanhai2018</strain>
        <tissue evidence="2">Muscle</tissue>
    </source>
</reference>
<dbReference type="AlphaFoldDB" id="A0A9Q1CEC4"/>
<dbReference type="GO" id="GO:0003824">
    <property type="term" value="F:catalytic activity"/>
    <property type="evidence" value="ECO:0007669"/>
    <property type="project" value="InterPro"/>
</dbReference>
<evidence type="ECO:0000313" key="2">
    <source>
        <dbReference type="EMBL" id="KAJ8043401.1"/>
    </source>
</evidence>
<dbReference type="PANTHER" id="PTHR47510">
    <property type="entry name" value="REVERSE TRANSCRIPTASE DOMAIN-CONTAINING PROTEIN"/>
    <property type="match status" value="1"/>
</dbReference>